<feature type="region of interest" description="Disordered" evidence="1">
    <location>
        <begin position="389"/>
        <end position="414"/>
    </location>
</feature>
<accession>A0A8H4EQK7</accession>
<organism evidence="2 3">
    <name type="scientific">Gigaspora margarita</name>
    <dbReference type="NCBI Taxonomy" id="4874"/>
    <lineage>
        <taxon>Eukaryota</taxon>
        <taxon>Fungi</taxon>
        <taxon>Fungi incertae sedis</taxon>
        <taxon>Mucoromycota</taxon>
        <taxon>Glomeromycotina</taxon>
        <taxon>Glomeromycetes</taxon>
        <taxon>Diversisporales</taxon>
        <taxon>Gigasporaceae</taxon>
        <taxon>Gigaspora</taxon>
    </lineage>
</organism>
<dbReference type="Proteomes" id="UP000439903">
    <property type="component" value="Unassembled WGS sequence"/>
</dbReference>
<comment type="caution">
    <text evidence="2">The sequence shown here is derived from an EMBL/GenBank/DDBJ whole genome shotgun (WGS) entry which is preliminary data.</text>
</comment>
<reference evidence="2 3" key="1">
    <citation type="journal article" date="2019" name="Environ. Microbiol.">
        <title>At the nexus of three kingdoms: the genome of the mycorrhizal fungus Gigaspora margarita provides insights into plant, endobacterial and fungal interactions.</title>
        <authorList>
            <person name="Venice F."/>
            <person name="Ghignone S."/>
            <person name="Salvioli di Fossalunga A."/>
            <person name="Amselem J."/>
            <person name="Novero M."/>
            <person name="Xianan X."/>
            <person name="Sedzielewska Toro K."/>
            <person name="Morin E."/>
            <person name="Lipzen A."/>
            <person name="Grigoriev I.V."/>
            <person name="Henrissat B."/>
            <person name="Martin F.M."/>
            <person name="Bonfante P."/>
        </authorList>
    </citation>
    <scope>NUCLEOTIDE SEQUENCE [LARGE SCALE GENOMIC DNA]</scope>
    <source>
        <strain evidence="2 3">BEG34</strain>
    </source>
</reference>
<gene>
    <name evidence="2" type="ORF">F8M41_009531</name>
</gene>
<dbReference type="EMBL" id="WTPW01000204">
    <property type="protein sequence ID" value="KAF0535602.1"/>
    <property type="molecule type" value="Genomic_DNA"/>
</dbReference>
<evidence type="ECO:0000256" key="1">
    <source>
        <dbReference type="SAM" id="MobiDB-lite"/>
    </source>
</evidence>
<dbReference type="AlphaFoldDB" id="A0A8H4EQK7"/>
<evidence type="ECO:0000313" key="3">
    <source>
        <dbReference type="Proteomes" id="UP000439903"/>
    </source>
</evidence>
<proteinExistence type="predicted"/>
<sequence>MTSRNEFDSLKDFLRKQPLNKISISKCLYELWNQKDVQSEDDCNCLLEILKDLTEENLENERKSHLKSMQDINKIRCIWKELLMIILFGNLRNANTSVHTHIFEKIQAIDLNDLTYDTPLANGIIDIDSPIYQLKEDDYDILVDVIQNQYKFVISPSETLSHNRWVEREIDRMQVATNLTDTLLHEIKRNALFKVSQGSENAFVDIMYRLIETSLNEMPIDLKIDITRNDRQSVSSKNRKARQVISPRGNKPDLMIRVFFKRKWNELAYFESGKWKTTDVKTNHDHKLARLCVDGYNDITKKNKKDELRKFCIIFGINVTEEHFMVIHGLFREKGIKLYLPIIKAKIPLNNEQVDDVENFIHALMILRNGLLVNIHEINRILQKPKSTKTTVVQSEQSSSEDDSIIRTPPYYTS</sequence>
<name>A0A8H4EQK7_GIGMA</name>
<protein>
    <submittedName>
        <fullName evidence="2">Uncharacterized protein</fullName>
    </submittedName>
</protein>
<keyword evidence="3" id="KW-1185">Reference proteome</keyword>
<evidence type="ECO:0000313" key="2">
    <source>
        <dbReference type="EMBL" id="KAF0535602.1"/>
    </source>
</evidence>
<dbReference type="OrthoDB" id="2441855at2759"/>